<dbReference type="InterPro" id="IPR036320">
    <property type="entry name" value="Glycosyl_Trfase_fam3_N_dom_sf"/>
</dbReference>
<reference evidence="4 5" key="1">
    <citation type="journal article" date="2016" name="Nat. Commun.">
        <title>Thousands of microbial genomes shed light on interconnected biogeochemical processes in an aquifer system.</title>
        <authorList>
            <person name="Anantharaman K."/>
            <person name="Brown C.T."/>
            <person name="Hug L.A."/>
            <person name="Sharon I."/>
            <person name="Castelle C.J."/>
            <person name="Probst A.J."/>
            <person name="Thomas B.C."/>
            <person name="Singh A."/>
            <person name="Wilkins M.J."/>
            <person name="Karaoz U."/>
            <person name="Brodie E.L."/>
            <person name="Williams K.H."/>
            <person name="Hubbard S.S."/>
            <person name="Banfield J.F."/>
        </authorList>
    </citation>
    <scope>NUCLEOTIDE SEQUENCE [LARGE SCALE GENOMIC DNA]</scope>
</reference>
<evidence type="ECO:0000313" key="4">
    <source>
        <dbReference type="EMBL" id="OGK19740.1"/>
    </source>
</evidence>
<dbReference type="SMART" id="SM00941">
    <property type="entry name" value="PYNP_C"/>
    <property type="match status" value="1"/>
</dbReference>
<dbReference type="InterPro" id="IPR013466">
    <property type="entry name" value="Thymidine/AMP_Pase"/>
</dbReference>
<dbReference type="InterPro" id="IPR035902">
    <property type="entry name" value="Nuc_phospho_transferase"/>
</dbReference>
<dbReference type="PROSITE" id="PS00647">
    <property type="entry name" value="THYMID_PHOSPHORYLASE"/>
    <property type="match status" value="1"/>
</dbReference>
<proteinExistence type="predicted"/>
<dbReference type="GO" id="GO:0006206">
    <property type="term" value="P:pyrimidine nucleobase metabolic process"/>
    <property type="evidence" value="ECO:0007669"/>
    <property type="project" value="InterPro"/>
</dbReference>
<protein>
    <recommendedName>
        <fullName evidence="3">Pyrimidine nucleoside phosphorylase C-terminal domain-containing protein</fullName>
    </recommendedName>
</protein>
<dbReference type="SUPFAM" id="SSF52418">
    <property type="entry name" value="Nucleoside phosphorylase/phosphoribosyltransferase catalytic domain"/>
    <property type="match status" value="1"/>
</dbReference>
<evidence type="ECO:0000256" key="2">
    <source>
        <dbReference type="ARBA" id="ARBA00022679"/>
    </source>
</evidence>
<dbReference type="GO" id="GO:0016763">
    <property type="term" value="F:pentosyltransferase activity"/>
    <property type="evidence" value="ECO:0007669"/>
    <property type="project" value="InterPro"/>
</dbReference>
<dbReference type="GO" id="GO:0004645">
    <property type="term" value="F:1,4-alpha-oligoglucan phosphorylase activity"/>
    <property type="evidence" value="ECO:0007669"/>
    <property type="project" value="InterPro"/>
</dbReference>
<dbReference type="InterPro" id="IPR013102">
    <property type="entry name" value="PYNP_C"/>
</dbReference>
<dbReference type="Pfam" id="PF02885">
    <property type="entry name" value="Glycos_trans_3N"/>
    <property type="match status" value="1"/>
</dbReference>
<dbReference type="InterPro" id="IPR036566">
    <property type="entry name" value="PYNP-like_C_sf"/>
</dbReference>
<dbReference type="InterPro" id="IPR017872">
    <property type="entry name" value="Pyrmidine_PPase_CS"/>
</dbReference>
<gene>
    <name evidence="4" type="ORF">A2799_01005</name>
</gene>
<dbReference type="Gene3D" id="3.90.1170.30">
    <property type="entry name" value="Pyrimidine nucleoside phosphorylase-like, C-terminal domain"/>
    <property type="match status" value="1"/>
</dbReference>
<dbReference type="Pfam" id="PF00591">
    <property type="entry name" value="Glycos_transf_3"/>
    <property type="match status" value="1"/>
</dbReference>
<evidence type="ECO:0000259" key="3">
    <source>
        <dbReference type="SMART" id="SM00941"/>
    </source>
</evidence>
<dbReference type="InterPro" id="IPR000053">
    <property type="entry name" value="Thymidine/pyrmidine_PPase"/>
</dbReference>
<dbReference type="Pfam" id="PF07831">
    <property type="entry name" value="PYNP_C"/>
    <property type="match status" value="1"/>
</dbReference>
<dbReference type="Proteomes" id="UP000176850">
    <property type="component" value="Unassembled WGS sequence"/>
</dbReference>
<name>A0A1F7GL03_9BACT</name>
<dbReference type="PANTHER" id="PTHR10515:SF0">
    <property type="entry name" value="THYMIDINE PHOSPHORYLASE"/>
    <property type="match status" value="1"/>
</dbReference>
<dbReference type="EMBL" id="MFZH01000006">
    <property type="protein sequence ID" value="OGK19740.1"/>
    <property type="molecule type" value="Genomic_DNA"/>
</dbReference>
<dbReference type="SUPFAM" id="SSF54680">
    <property type="entry name" value="Pyrimidine nucleoside phosphorylase C-terminal domain"/>
    <property type="match status" value="1"/>
</dbReference>
<dbReference type="AlphaFoldDB" id="A0A1F7GL03"/>
<keyword evidence="1" id="KW-0328">Glycosyltransferase</keyword>
<accession>A0A1F7GL03</accession>
<dbReference type="InterPro" id="IPR017459">
    <property type="entry name" value="Glycosyl_Trfase_fam3_N_dom"/>
</dbReference>
<comment type="caution">
    <text evidence="4">The sequence shown here is derived from an EMBL/GenBank/DDBJ whole genome shotgun (WGS) entry which is preliminary data.</text>
</comment>
<organism evidence="4 5">
    <name type="scientific">Candidatus Roizmanbacteria bacterium RIFCSPHIGHO2_01_FULL_39_24</name>
    <dbReference type="NCBI Taxonomy" id="1802032"/>
    <lineage>
        <taxon>Bacteria</taxon>
        <taxon>Candidatus Roizmaniibacteriota</taxon>
    </lineage>
</organism>
<dbReference type="PANTHER" id="PTHR10515">
    <property type="entry name" value="THYMIDINE PHOSPHORYLASE"/>
    <property type="match status" value="1"/>
</dbReference>
<dbReference type="Gene3D" id="1.20.970.10">
    <property type="entry name" value="Transferase, Pyrimidine Nucleoside Phosphorylase, Chain C"/>
    <property type="match status" value="1"/>
</dbReference>
<feature type="domain" description="Pyrimidine nucleoside phosphorylase C-terminal" evidence="3">
    <location>
        <begin position="351"/>
        <end position="417"/>
    </location>
</feature>
<dbReference type="Gene3D" id="3.40.1030.10">
    <property type="entry name" value="Nucleoside phosphorylase/phosphoribosyltransferase catalytic domain"/>
    <property type="match status" value="1"/>
</dbReference>
<dbReference type="NCBIfam" id="TIGR02645">
    <property type="entry name" value="ARCH_P_rylase"/>
    <property type="match status" value="1"/>
</dbReference>
<evidence type="ECO:0000256" key="1">
    <source>
        <dbReference type="ARBA" id="ARBA00022676"/>
    </source>
</evidence>
<keyword evidence="2" id="KW-0808">Transferase</keyword>
<dbReference type="NCBIfam" id="NF003338">
    <property type="entry name" value="PRK04350.1"/>
    <property type="match status" value="1"/>
</dbReference>
<evidence type="ECO:0000313" key="5">
    <source>
        <dbReference type="Proteomes" id="UP000176850"/>
    </source>
</evidence>
<sequence length="421" mass="46648">MKSNANTNKLNAIETIKKKLIGKTLTYHEIFNLMDEIAHHKMGDILTTYFVASSFQQGFSEEELYHFTKAMVETGKKIKFDGIVADKHCIGGIAGTRTSMIIVPIIAAAGFKIPKLSSRAITSPAGTADSMETLAQVSFKVDKVHDIVEKVGGCIVWNGNMGIAPADDIIIQVEEPLSFESYDKVIVSIMAKKIAVSANHLILDIPVGATMKVRNTEDAEKIAAKFKRLAKRFNIEITIDINYMYEPAGRGVGPALEALDVLYILEQSPLRPINLEKKALRLTGKLLDSCFKHAQIDKDGEKEALHLLQSGQALKKFKEIIKAQDGDDHVTSRSFTIKGHNAELKAIHSGKISKVNNFNINTIARILGAPEDQYAGIYLLKRRGESIKKGEALLRFHSTDKYKLKEAQDTIINIPIYTIEK</sequence>
<dbReference type="GO" id="GO:0006213">
    <property type="term" value="P:pyrimidine nucleoside metabolic process"/>
    <property type="evidence" value="ECO:0007669"/>
    <property type="project" value="InterPro"/>
</dbReference>
<dbReference type="SUPFAM" id="SSF47648">
    <property type="entry name" value="Nucleoside phosphorylase/phosphoribosyltransferase N-terminal domain"/>
    <property type="match status" value="1"/>
</dbReference>
<dbReference type="InterPro" id="IPR000312">
    <property type="entry name" value="Glycosyl_Trfase_fam3"/>
</dbReference>
<dbReference type="GO" id="GO:0005829">
    <property type="term" value="C:cytosol"/>
    <property type="evidence" value="ECO:0007669"/>
    <property type="project" value="TreeGrafter"/>
</dbReference>